<dbReference type="AlphaFoldDB" id="A0A7Z0BU98"/>
<keyword evidence="1" id="KW-1133">Transmembrane helix</keyword>
<protein>
    <submittedName>
        <fullName evidence="2">Uncharacterized protein</fullName>
    </submittedName>
</protein>
<reference evidence="2 3" key="1">
    <citation type="submission" date="2020-07" db="EMBL/GenBank/DDBJ databases">
        <title>Genomic Encyclopedia of Type Strains, Phase IV (KMG-IV): sequencing the most valuable type-strain genomes for metagenomic binning, comparative biology and taxonomic classification.</title>
        <authorList>
            <person name="Goeker M."/>
        </authorList>
    </citation>
    <scope>NUCLEOTIDE SEQUENCE [LARGE SCALE GENOMIC DNA]</scope>
    <source>
        <strain evidence="2 3">DSM 29043</strain>
    </source>
</reference>
<evidence type="ECO:0000256" key="1">
    <source>
        <dbReference type="SAM" id="Phobius"/>
    </source>
</evidence>
<evidence type="ECO:0000313" key="2">
    <source>
        <dbReference type="EMBL" id="NYH96019.1"/>
    </source>
</evidence>
<dbReference type="EMBL" id="JACBZF010000004">
    <property type="protein sequence ID" value="NYH96019.1"/>
    <property type="molecule type" value="Genomic_DNA"/>
</dbReference>
<keyword evidence="1" id="KW-0812">Transmembrane</keyword>
<proteinExistence type="predicted"/>
<accession>A0A7Z0BU98</accession>
<evidence type="ECO:0000313" key="3">
    <source>
        <dbReference type="Proteomes" id="UP000522081"/>
    </source>
</evidence>
<comment type="caution">
    <text evidence="2">The sequence shown here is derived from an EMBL/GenBank/DDBJ whole genome shotgun (WGS) entry which is preliminary data.</text>
</comment>
<keyword evidence="3" id="KW-1185">Reference proteome</keyword>
<name>A0A7Z0BU98_9SPHN</name>
<gene>
    <name evidence="2" type="ORF">FHS75_002351</name>
</gene>
<sequence>MAGRQVQLPELMFRAWLLGFDALTVVWLRSVRIGAGGAVAEREARRMVGEKVSAAAEAQWRLASGAFGLAPLSIFSGLMQFYAPRVRSNRRRLTRK</sequence>
<dbReference type="Proteomes" id="UP000522081">
    <property type="component" value="Unassembled WGS sequence"/>
</dbReference>
<organism evidence="2 3">
    <name type="scientific">Novosphingobium marinum</name>
    <dbReference type="NCBI Taxonomy" id="1514948"/>
    <lineage>
        <taxon>Bacteria</taxon>
        <taxon>Pseudomonadati</taxon>
        <taxon>Pseudomonadota</taxon>
        <taxon>Alphaproteobacteria</taxon>
        <taxon>Sphingomonadales</taxon>
        <taxon>Sphingomonadaceae</taxon>
        <taxon>Novosphingobium</taxon>
    </lineage>
</organism>
<feature type="transmembrane region" description="Helical" evidence="1">
    <location>
        <begin position="64"/>
        <end position="83"/>
    </location>
</feature>
<keyword evidence="1" id="KW-0472">Membrane</keyword>
<dbReference type="RefSeq" id="WP_179407874.1">
    <property type="nucleotide sequence ID" value="NZ_BMGF01000004.1"/>
</dbReference>